<keyword evidence="3 9" id="KW-0963">Cytoplasm</keyword>
<comment type="catalytic activity">
    <reaction evidence="9 12">
        <text>thymidine + ATP = dTMP + ADP + H(+)</text>
        <dbReference type="Rhea" id="RHEA:19129"/>
        <dbReference type="ChEBI" id="CHEBI:15378"/>
        <dbReference type="ChEBI" id="CHEBI:17748"/>
        <dbReference type="ChEBI" id="CHEBI:30616"/>
        <dbReference type="ChEBI" id="CHEBI:63528"/>
        <dbReference type="ChEBI" id="CHEBI:456216"/>
        <dbReference type="EC" id="2.7.1.21"/>
    </reaction>
</comment>
<feature type="binding site" evidence="9">
    <location>
        <begin position="9"/>
        <end position="16"/>
    </location>
    <ligand>
        <name>ATP</name>
        <dbReference type="ChEBI" id="CHEBI:30616"/>
    </ligand>
</feature>
<dbReference type="FunFam" id="3.40.50.300:FF:000323">
    <property type="entry name" value="Thymidine kinase"/>
    <property type="match status" value="1"/>
</dbReference>
<evidence type="ECO:0000256" key="3">
    <source>
        <dbReference type="ARBA" id="ARBA00022490"/>
    </source>
</evidence>
<sequence>MAKLYFYYSAMNAGKSTTLLQSSYNYQESGMNTLLFTPHIDNRAACGRIHSRIGIGADAISFTDSDNLYQLTKKQLKQEKIHCILIDEAQFLTKNQVFQLTEITDQLNIPVLSYGLRTDFLGEPFTGSQYLLAWADVLNEIKTVCHCSRKATMVIRLDEHGSPVKTGAQIEIGGNDKYISMCRKHFKAAIYGEADNA</sequence>
<evidence type="ECO:0000256" key="6">
    <source>
        <dbReference type="ARBA" id="ARBA00022741"/>
    </source>
</evidence>
<keyword evidence="6 9" id="KW-0547">Nucleotide-binding</keyword>
<keyword evidence="4 9" id="KW-0237">DNA synthesis</keyword>
<feature type="binding site" evidence="9">
    <location>
        <begin position="87"/>
        <end position="90"/>
    </location>
    <ligand>
        <name>ATP</name>
        <dbReference type="ChEBI" id="CHEBI:30616"/>
    </ligand>
</feature>
<dbReference type="PROSITE" id="PS00603">
    <property type="entry name" value="TK_CELLULAR_TYPE"/>
    <property type="match status" value="1"/>
</dbReference>
<dbReference type="NCBIfam" id="NF003300">
    <property type="entry name" value="PRK04296.1-5"/>
    <property type="match status" value="1"/>
</dbReference>
<gene>
    <name evidence="9" type="primary">tdk</name>
    <name evidence="14" type="ORF">KU39_2939</name>
</gene>
<keyword evidence="5 9" id="KW-0808">Transferase</keyword>
<dbReference type="GO" id="GO:0005829">
    <property type="term" value="C:cytosol"/>
    <property type="evidence" value="ECO:0007669"/>
    <property type="project" value="TreeGrafter"/>
</dbReference>
<evidence type="ECO:0000256" key="12">
    <source>
        <dbReference type="RuleBase" id="RU000544"/>
    </source>
</evidence>
<comment type="similarity">
    <text evidence="1 9 13">Belongs to the thymidine kinase family.</text>
</comment>
<feature type="binding site" evidence="9">
    <location>
        <position position="182"/>
    </location>
    <ligand>
        <name>Zn(2+)</name>
        <dbReference type="ChEBI" id="CHEBI:29105"/>
    </ligand>
</feature>
<feature type="active site" description="Proton acceptor" evidence="9 10">
    <location>
        <position position="88"/>
    </location>
</feature>
<protein>
    <recommendedName>
        <fullName evidence="2 9">Thymidine kinase</fullName>
        <ecNumber evidence="2 9">2.7.1.21</ecNumber>
    </recommendedName>
</protein>
<evidence type="ECO:0000256" key="2">
    <source>
        <dbReference type="ARBA" id="ARBA00012118"/>
    </source>
</evidence>
<dbReference type="GO" id="GO:0008270">
    <property type="term" value="F:zinc ion binding"/>
    <property type="evidence" value="ECO:0007669"/>
    <property type="project" value="UniProtKB-UniRule"/>
</dbReference>
<dbReference type="PIRSF" id="PIRSF035805">
    <property type="entry name" value="TK_cell"/>
    <property type="match status" value="1"/>
</dbReference>
<dbReference type="Gene3D" id="3.40.50.300">
    <property type="entry name" value="P-loop containing nucleotide triphosphate hydrolases"/>
    <property type="match status" value="1"/>
</dbReference>
<organism evidence="14 15">
    <name type="scientific">Piscirickettsia salmonis</name>
    <dbReference type="NCBI Taxonomy" id="1238"/>
    <lineage>
        <taxon>Bacteria</taxon>
        <taxon>Pseudomonadati</taxon>
        <taxon>Pseudomonadota</taxon>
        <taxon>Gammaproteobacteria</taxon>
        <taxon>Thiotrichales</taxon>
        <taxon>Piscirickettsiaceae</taxon>
        <taxon>Piscirickettsia</taxon>
    </lineage>
</organism>
<evidence type="ECO:0000256" key="8">
    <source>
        <dbReference type="ARBA" id="ARBA00022840"/>
    </source>
</evidence>
<comment type="subcellular location">
    <subcellularLocation>
        <location evidence="9">Cytoplasm</location>
    </subcellularLocation>
</comment>
<dbReference type="OrthoDB" id="9781579at2"/>
<feature type="binding site" evidence="11">
    <location>
        <position position="178"/>
    </location>
    <ligand>
        <name>substrate</name>
    </ligand>
</feature>
<evidence type="ECO:0000256" key="13">
    <source>
        <dbReference type="RuleBase" id="RU004165"/>
    </source>
</evidence>
<evidence type="ECO:0000313" key="14">
    <source>
        <dbReference type="EMBL" id="ALB24114.1"/>
    </source>
</evidence>
<dbReference type="GO" id="GO:0071897">
    <property type="term" value="P:DNA biosynthetic process"/>
    <property type="evidence" value="ECO:0007669"/>
    <property type="project" value="UniProtKB-KW"/>
</dbReference>
<evidence type="ECO:0000256" key="4">
    <source>
        <dbReference type="ARBA" id="ARBA00022634"/>
    </source>
</evidence>
<feature type="binding site" evidence="9">
    <location>
        <position position="145"/>
    </location>
    <ligand>
        <name>Zn(2+)</name>
        <dbReference type="ChEBI" id="CHEBI:29105"/>
    </ligand>
</feature>
<feature type="binding site" evidence="9">
    <location>
        <position position="185"/>
    </location>
    <ligand>
        <name>Zn(2+)</name>
        <dbReference type="ChEBI" id="CHEBI:29105"/>
    </ligand>
</feature>
<evidence type="ECO:0000256" key="11">
    <source>
        <dbReference type="PIRSR" id="PIRSR035805-2"/>
    </source>
</evidence>
<dbReference type="InterPro" id="IPR001267">
    <property type="entry name" value="Thymidine_kinase"/>
</dbReference>
<dbReference type="HAMAP" id="MF_00124">
    <property type="entry name" value="Thymidine_kinase"/>
    <property type="match status" value="1"/>
</dbReference>
<dbReference type="PANTHER" id="PTHR11441:SF0">
    <property type="entry name" value="THYMIDINE KINASE, CYTOSOLIC"/>
    <property type="match status" value="1"/>
</dbReference>
<evidence type="ECO:0000256" key="10">
    <source>
        <dbReference type="PIRSR" id="PIRSR035805-1"/>
    </source>
</evidence>
<keyword evidence="9" id="KW-0479">Metal-binding</keyword>
<dbReference type="Proteomes" id="UP000029558">
    <property type="component" value="Chromosome"/>
</dbReference>
<dbReference type="Pfam" id="PF00265">
    <property type="entry name" value="TK"/>
    <property type="match status" value="1"/>
</dbReference>
<dbReference type="GO" id="GO:0005524">
    <property type="term" value="F:ATP binding"/>
    <property type="evidence" value="ECO:0007669"/>
    <property type="project" value="UniProtKB-UniRule"/>
</dbReference>
<keyword evidence="9" id="KW-0862">Zinc</keyword>
<keyword evidence="8 9" id="KW-0067">ATP-binding</keyword>
<dbReference type="PANTHER" id="PTHR11441">
    <property type="entry name" value="THYMIDINE KINASE"/>
    <property type="match status" value="1"/>
</dbReference>
<accession>A0A1L6TF79</accession>
<dbReference type="InterPro" id="IPR020633">
    <property type="entry name" value="Thymidine_kinase_CS"/>
</dbReference>
<proteinExistence type="inferred from homology"/>
<evidence type="ECO:0000313" key="15">
    <source>
        <dbReference type="Proteomes" id="UP000029558"/>
    </source>
</evidence>
<feature type="binding site" evidence="9">
    <location>
        <position position="147"/>
    </location>
    <ligand>
        <name>Zn(2+)</name>
        <dbReference type="ChEBI" id="CHEBI:29105"/>
    </ligand>
</feature>
<evidence type="ECO:0000256" key="9">
    <source>
        <dbReference type="HAMAP-Rule" id="MF_00124"/>
    </source>
</evidence>
<name>A0A1L6TF79_PISSA</name>
<comment type="subunit">
    <text evidence="9">Homotetramer.</text>
</comment>
<feature type="binding site" evidence="11">
    <location>
        <begin position="170"/>
        <end position="173"/>
    </location>
    <ligand>
        <name>substrate</name>
    </ligand>
</feature>
<reference evidence="14 15" key="1">
    <citation type="journal article" date="2014" name="Genome Announc.">
        <title>Comparative Genome Analysis of Two Isolates of the Fish Pathogen Piscirickettsia salmonis from Different Hosts Reveals Major Differences in Virulence-Associated Secretion Systems.</title>
        <authorList>
            <person name="Bohle H."/>
            <person name="Henriquez P."/>
            <person name="Grothusen H."/>
            <person name="Navas E."/>
            <person name="Sandoval A."/>
            <person name="Bustamante F."/>
            <person name="Bustos P."/>
            <person name="Mancilla M."/>
        </authorList>
    </citation>
    <scope>NUCLEOTIDE SEQUENCE [LARGE SCALE GENOMIC DNA]</scope>
    <source>
        <strain evidence="15">B1-32597</strain>
    </source>
</reference>
<dbReference type="SUPFAM" id="SSF52540">
    <property type="entry name" value="P-loop containing nucleoside triphosphate hydrolases"/>
    <property type="match status" value="1"/>
</dbReference>
<evidence type="ECO:0000256" key="7">
    <source>
        <dbReference type="ARBA" id="ARBA00022777"/>
    </source>
</evidence>
<dbReference type="Gene3D" id="3.30.60.20">
    <property type="match status" value="1"/>
</dbReference>
<dbReference type="EC" id="2.7.1.21" evidence="2 9"/>
<evidence type="ECO:0000256" key="1">
    <source>
        <dbReference type="ARBA" id="ARBA00007587"/>
    </source>
</evidence>
<dbReference type="EMBL" id="CP012508">
    <property type="protein sequence ID" value="ALB24114.1"/>
    <property type="molecule type" value="Genomic_DNA"/>
</dbReference>
<dbReference type="InterPro" id="IPR027417">
    <property type="entry name" value="P-loop_NTPase"/>
</dbReference>
<evidence type="ECO:0000256" key="5">
    <source>
        <dbReference type="ARBA" id="ARBA00022679"/>
    </source>
</evidence>
<dbReference type="RefSeq" id="WP_027242680.1">
    <property type="nucleotide sequence ID" value="NZ_CP012508.1"/>
</dbReference>
<dbReference type="GO" id="GO:0004797">
    <property type="term" value="F:thymidine kinase activity"/>
    <property type="evidence" value="ECO:0007669"/>
    <property type="project" value="UniProtKB-UniRule"/>
</dbReference>
<dbReference type="AlphaFoldDB" id="A0A1L6TF79"/>
<dbReference type="SUPFAM" id="SSF57716">
    <property type="entry name" value="Glucocorticoid receptor-like (DNA-binding domain)"/>
    <property type="match status" value="1"/>
</dbReference>
<keyword evidence="7 9" id="KW-0418">Kinase</keyword>
<dbReference type="GO" id="GO:0046104">
    <property type="term" value="P:thymidine metabolic process"/>
    <property type="evidence" value="ECO:0007669"/>
    <property type="project" value="TreeGrafter"/>
</dbReference>